<dbReference type="Proteomes" id="UP000019250">
    <property type="component" value="Unassembled WGS sequence"/>
</dbReference>
<name>W7DPS0_9PROT</name>
<sequence length="116" mass="12834">MSESILFPTHQSISDSMDGSVVHVDNKQSEEHSFIMGHNDVNEAQKITILQSGNDWYQKDLSHITTNLMRAEMNTTALTPSNEQNQSLNIAAKGKDFTLISPMSQPIIIPPPDGIL</sequence>
<organism evidence="1 2">
    <name type="scientific">Commensalibacter papalotli</name>
    <name type="common">ex Servin-Garciduenas et al. 2014</name>
    <dbReference type="NCBI Taxonomy" id="1208583"/>
    <lineage>
        <taxon>Bacteria</taxon>
        <taxon>Pseudomonadati</taxon>
        <taxon>Pseudomonadota</taxon>
        <taxon>Alphaproteobacteria</taxon>
        <taxon>Acetobacterales</taxon>
        <taxon>Acetobacteraceae</taxon>
    </lineage>
</organism>
<proteinExistence type="predicted"/>
<dbReference type="EMBL" id="ATSX01000001">
    <property type="protein sequence ID" value="EUK19377.1"/>
    <property type="molecule type" value="Genomic_DNA"/>
</dbReference>
<protein>
    <submittedName>
        <fullName evidence="1">Uncharacterized protein</fullName>
    </submittedName>
</protein>
<comment type="caution">
    <text evidence="1">The sequence shown here is derived from an EMBL/GenBank/DDBJ whole genome shotgun (WGS) entry which is preliminary data.</text>
</comment>
<dbReference type="RefSeq" id="WP_034338373.1">
    <property type="nucleotide sequence ID" value="NZ_ATSX01000001.1"/>
</dbReference>
<dbReference type="STRING" id="1208583.COMX_06485"/>
<evidence type="ECO:0000313" key="1">
    <source>
        <dbReference type="EMBL" id="EUK19377.1"/>
    </source>
</evidence>
<dbReference type="AlphaFoldDB" id="W7DPS0"/>
<evidence type="ECO:0000313" key="2">
    <source>
        <dbReference type="Proteomes" id="UP000019250"/>
    </source>
</evidence>
<accession>W7DPS0</accession>
<reference evidence="1 2" key="1">
    <citation type="journal article" date="2014" name="Genome Announc.">
        <title>Draft Genome Sequence of Commensalibacter papalotli MX01, a Symbiont Identified from the Guts of Overwintering Monarch Butterflies.</title>
        <authorList>
            <person name="Servin-Garciduenas L.E."/>
            <person name="Sanchez-Quinto A."/>
            <person name="Martinez-Romero E."/>
        </authorList>
    </citation>
    <scope>NUCLEOTIDE SEQUENCE [LARGE SCALE GENOMIC DNA]</scope>
    <source>
        <strain evidence="2">MX-MONARCH01</strain>
    </source>
</reference>
<keyword evidence="2" id="KW-1185">Reference proteome</keyword>
<gene>
    <name evidence="1" type="ORF">COMX_06485</name>
</gene>